<evidence type="ECO:0000313" key="2">
    <source>
        <dbReference type="Proteomes" id="UP001221898"/>
    </source>
</evidence>
<organism evidence="1 2">
    <name type="scientific">Aldrovandia affinis</name>
    <dbReference type="NCBI Taxonomy" id="143900"/>
    <lineage>
        <taxon>Eukaryota</taxon>
        <taxon>Metazoa</taxon>
        <taxon>Chordata</taxon>
        <taxon>Craniata</taxon>
        <taxon>Vertebrata</taxon>
        <taxon>Euteleostomi</taxon>
        <taxon>Actinopterygii</taxon>
        <taxon>Neopterygii</taxon>
        <taxon>Teleostei</taxon>
        <taxon>Notacanthiformes</taxon>
        <taxon>Halosauridae</taxon>
        <taxon>Aldrovandia</taxon>
    </lineage>
</organism>
<accession>A0AAD7SNT9</accession>
<reference evidence="1" key="1">
    <citation type="journal article" date="2023" name="Science">
        <title>Genome structures resolve the early diversification of teleost fishes.</title>
        <authorList>
            <person name="Parey E."/>
            <person name="Louis A."/>
            <person name="Montfort J."/>
            <person name="Bouchez O."/>
            <person name="Roques C."/>
            <person name="Iampietro C."/>
            <person name="Lluch J."/>
            <person name="Castinel A."/>
            <person name="Donnadieu C."/>
            <person name="Desvignes T."/>
            <person name="Floi Bucao C."/>
            <person name="Jouanno E."/>
            <person name="Wen M."/>
            <person name="Mejri S."/>
            <person name="Dirks R."/>
            <person name="Jansen H."/>
            <person name="Henkel C."/>
            <person name="Chen W.J."/>
            <person name="Zahm M."/>
            <person name="Cabau C."/>
            <person name="Klopp C."/>
            <person name="Thompson A.W."/>
            <person name="Robinson-Rechavi M."/>
            <person name="Braasch I."/>
            <person name="Lecointre G."/>
            <person name="Bobe J."/>
            <person name="Postlethwait J.H."/>
            <person name="Berthelot C."/>
            <person name="Roest Crollius H."/>
            <person name="Guiguen Y."/>
        </authorList>
    </citation>
    <scope>NUCLEOTIDE SEQUENCE</scope>
    <source>
        <strain evidence="1">NC1722</strain>
    </source>
</reference>
<comment type="caution">
    <text evidence="1">The sequence shown here is derived from an EMBL/GenBank/DDBJ whole genome shotgun (WGS) entry which is preliminary data.</text>
</comment>
<dbReference type="EMBL" id="JAINUG010000048">
    <property type="protein sequence ID" value="KAJ8405442.1"/>
    <property type="molecule type" value="Genomic_DNA"/>
</dbReference>
<dbReference type="AlphaFoldDB" id="A0AAD7SNT9"/>
<gene>
    <name evidence="1" type="ORF">AAFF_G00319150</name>
</gene>
<evidence type="ECO:0008006" key="3">
    <source>
        <dbReference type="Google" id="ProtNLM"/>
    </source>
</evidence>
<sequence>MASHPRSLISSIQELHAKTLFSLEGQRTLYYCYCFIVTQVPARISACLTDISAWMSTHHLKLNLGKTELLFLPVKSSPMIDYPGRLHSISVRSLGLTLADQLLRPHCSNHPDLPILPA</sequence>
<protein>
    <recommendedName>
        <fullName evidence="3">Reverse transcriptase domain-containing protein</fullName>
    </recommendedName>
</protein>
<name>A0AAD7SNT9_9TELE</name>
<dbReference type="Proteomes" id="UP001221898">
    <property type="component" value="Unassembled WGS sequence"/>
</dbReference>
<keyword evidence="2" id="KW-1185">Reference proteome</keyword>
<proteinExistence type="predicted"/>
<evidence type="ECO:0000313" key="1">
    <source>
        <dbReference type="EMBL" id="KAJ8405442.1"/>
    </source>
</evidence>